<reference evidence="4 5" key="1">
    <citation type="submission" date="2017-12" db="EMBL/GenBank/DDBJ databases">
        <title>Comparative genomics of Botrytis spp.</title>
        <authorList>
            <person name="Valero-Jimenez C.A."/>
            <person name="Tapia P."/>
            <person name="Veloso J."/>
            <person name="Silva-Moreno E."/>
            <person name="Staats M."/>
            <person name="Valdes J.H."/>
            <person name="Van Kan J.A.L."/>
        </authorList>
    </citation>
    <scope>NUCLEOTIDE SEQUENCE [LARGE SCALE GENOMIC DNA]</scope>
    <source>
        <strain evidence="4 5">MUCL2120</strain>
    </source>
</reference>
<feature type="compositionally biased region" description="Low complexity" evidence="1">
    <location>
        <begin position="326"/>
        <end position="339"/>
    </location>
</feature>
<organism evidence="4 5">
    <name type="scientific">Botryotinia narcissicola</name>
    <dbReference type="NCBI Taxonomy" id="278944"/>
    <lineage>
        <taxon>Eukaryota</taxon>
        <taxon>Fungi</taxon>
        <taxon>Dikarya</taxon>
        <taxon>Ascomycota</taxon>
        <taxon>Pezizomycotina</taxon>
        <taxon>Leotiomycetes</taxon>
        <taxon>Helotiales</taxon>
        <taxon>Sclerotiniaceae</taxon>
        <taxon>Botryotinia</taxon>
    </lineage>
</organism>
<dbReference type="Proteomes" id="UP000297452">
    <property type="component" value="Unassembled WGS sequence"/>
</dbReference>
<gene>
    <name evidence="4" type="ORF">BOTNAR_0007g00420</name>
</gene>
<accession>A0A4Z1J7Z1</accession>
<evidence type="ECO:0000256" key="1">
    <source>
        <dbReference type="SAM" id="MobiDB-lite"/>
    </source>
</evidence>
<keyword evidence="2" id="KW-0472">Membrane</keyword>
<dbReference type="AlphaFoldDB" id="A0A4Z1J7Z1"/>
<dbReference type="InterPro" id="IPR056722">
    <property type="entry name" value="DUF7820"/>
</dbReference>
<keyword evidence="5" id="KW-1185">Reference proteome</keyword>
<name>A0A4Z1J7Z1_9HELO</name>
<protein>
    <recommendedName>
        <fullName evidence="3">DUF7820 domain-containing protein</fullName>
    </recommendedName>
</protein>
<proteinExistence type="predicted"/>
<feature type="domain" description="DUF7820" evidence="3">
    <location>
        <begin position="428"/>
        <end position="765"/>
    </location>
</feature>
<keyword evidence="2" id="KW-1133">Transmembrane helix</keyword>
<evidence type="ECO:0000259" key="3">
    <source>
        <dbReference type="Pfam" id="PF25130"/>
    </source>
</evidence>
<feature type="compositionally biased region" description="Basic and acidic residues" evidence="1">
    <location>
        <begin position="1"/>
        <end position="19"/>
    </location>
</feature>
<sequence>MGETNHSSHIEHNRRESQRSTRLSMQMQDEDEEDYALAAMGISNGGGYRPSDSHQHTYTPPPPQQEPIQEQQPQSPLSPVERRRASTPPPRPSSTTKPRGIDSFALRNDGGNGQMSRGPTFAYSGENGSGSGYGLTRTSTATSMSSISSESIMMRPESPYRGPTGPSHPYNMYNQDSRLARTASIATTSTMPAPPQEMSYTGPSGPTHPYGMYPQSTVSSDSDQLPIAPIPVGFPGLNNDYQRRLGPEGEEAADLIGPDGHTEQLPPYTKYPDEAFARKLRPTSVPTPVHVPTIQMPAPIVPISGAGGMGLATRNPEFASNEDLRSSQSRQSSRSIMSDRSSHHSNHADMEYSEKPPLKKWQVAAKRKLCGIVPVWVVVLIVLVFVLFGIVLGTVFTILRPKHGGDPNNGNSKQHHDNQSSQTTVYATMTTTFDTTPLSTVPASLPSLPTGTYNMPLTVPSTAQSSCIMNTAENSAWSCSIAMTPLEMSIIDIPGGDEVANKEISMNYGNASLNFYPYGAQPPILSSAQVLSLVNESEYPSRGPAWFFQVPYNKVVVLPQKALSTNMKRQQPASGFMNRKGVAQAGDQPWFCYWNGTLLEAFIYVNETSSAGSSSTVTSGGSYPTKTGNAYGTSTYSSDVPSSTAGVQSQQSSSSGSSQNGPQFLPQYPKVYKIAERRIPRGGQTVPAYCVAHQILSNGNAEPLMNSTGQPITIYLNETEPTSVSPLSSRSLVSDFFKRDLVERDLVERDLVERDGDESCGCVWLES</sequence>
<evidence type="ECO:0000313" key="5">
    <source>
        <dbReference type="Proteomes" id="UP000297452"/>
    </source>
</evidence>
<dbReference type="OrthoDB" id="5384459at2759"/>
<dbReference type="STRING" id="278944.A0A4Z1J7Z1"/>
<comment type="caution">
    <text evidence="4">The sequence shown here is derived from an EMBL/GenBank/DDBJ whole genome shotgun (WGS) entry which is preliminary data.</text>
</comment>
<feature type="compositionally biased region" description="Basic and acidic residues" evidence="1">
    <location>
        <begin position="340"/>
        <end position="354"/>
    </location>
</feature>
<dbReference type="PANTHER" id="PTHR42078:SF1">
    <property type="entry name" value="GLUCAN 1, 4-ALPHA-GLUCOSIDASE"/>
    <property type="match status" value="1"/>
</dbReference>
<feature type="region of interest" description="Disordered" evidence="1">
    <location>
        <begin position="188"/>
        <end position="222"/>
    </location>
</feature>
<feature type="compositionally biased region" description="Low complexity" evidence="1">
    <location>
        <begin position="66"/>
        <end position="79"/>
    </location>
</feature>
<evidence type="ECO:0000256" key="2">
    <source>
        <dbReference type="SAM" id="Phobius"/>
    </source>
</evidence>
<feature type="compositionally biased region" description="Low complexity" evidence="1">
    <location>
        <begin position="642"/>
        <end position="663"/>
    </location>
</feature>
<dbReference type="PANTHER" id="PTHR42078">
    <property type="entry name" value="GLUCAN 1, 4-ALPHA-GLUCOSIDASE"/>
    <property type="match status" value="1"/>
</dbReference>
<feature type="region of interest" description="Disordered" evidence="1">
    <location>
        <begin position="634"/>
        <end position="665"/>
    </location>
</feature>
<feature type="transmembrane region" description="Helical" evidence="2">
    <location>
        <begin position="375"/>
        <end position="399"/>
    </location>
</feature>
<evidence type="ECO:0000313" key="4">
    <source>
        <dbReference type="EMBL" id="TGO69761.1"/>
    </source>
</evidence>
<keyword evidence="2" id="KW-0812">Transmembrane</keyword>
<feature type="region of interest" description="Disordered" evidence="1">
    <location>
        <begin position="1"/>
        <end position="134"/>
    </location>
</feature>
<dbReference type="Pfam" id="PF25130">
    <property type="entry name" value="DUF7820"/>
    <property type="match status" value="1"/>
</dbReference>
<dbReference type="EMBL" id="PQXJ01000007">
    <property type="protein sequence ID" value="TGO69761.1"/>
    <property type="molecule type" value="Genomic_DNA"/>
</dbReference>
<feature type="region of interest" description="Disordered" evidence="1">
    <location>
        <begin position="311"/>
        <end position="354"/>
    </location>
</feature>